<keyword evidence="2" id="KW-0808">Transferase</keyword>
<evidence type="ECO:0000259" key="1">
    <source>
        <dbReference type="PROSITE" id="PS50011"/>
    </source>
</evidence>
<comment type="caution">
    <text evidence="2">The sequence shown here is derived from an EMBL/GenBank/DDBJ whole genome shotgun (WGS) entry which is preliminary data.</text>
</comment>
<accession>A0A939FFN6</accession>
<dbReference type="InterPro" id="IPR011009">
    <property type="entry name" value="Kinase-like_dom_sf"/>
</dbReference>
<dbReference type="EMBL" id="JAFLRJ010000663">
    <property type="protein sequence ID" value="MBO0517514.1"/>
    <property type="molecule type" value="Genomic_DNA"/>
</dbReference>
<dbReference type="Proteomes" id="UP000664167">
    <property type="component" value="Unassembled WGS sequence"/>
</dbReference>
<keyword evidence="3" id="KW-1185">Reference proteome</keyword>
<dbReference type="GO" id="GO:0004674">
    <property type="term" value="F:protein serine/threonine kinase activity"/>
    <property type="evidence" value="ECO:0007669"/>
    <property type="project" value="UniProtKB-KW"/>
</dbReference>
<keyword evidence="2" id="KW-0723">Serine/threonine-protein kinase</keyword>
<protein>
    <submittedName>
        <fullName evidence="2">Serine/threonine protein kinase</fullName>
    </submittedName>
</protein>
<name>A0A939FFN6_9ACTN</name>
<feature type="non-terminal residue" evidence="2">
    <location>
        <position position="72"/>
    </location>
</feature>
<dbReference type="GO" id="GO:0005524">
    <property type="term" value="F:ATP binding"/>
    <property type="evidence" value="ECO:0007669"/>
    <property type="project" value="InterPro"/>
</dbReference>
<organism evidence="2 3">
    <name type="scientific">Streptomyces beijiangensis</name>
    <dbReference type="NCBI Taxonomy" id="163361"/>
    <lineage>
        <taxon>Bacteria</taxon>
        <taxon>Bacillati</taxon>
        <taxon>Actinomycetota</taxon>
        <taxon>Actinomycetes</taxon>
        <taxon>Kitasatosporales</taxon>
        <taxon>Streptomycetaceae</taxon>
        <taxon>Streptomyces</taxon>
    </lineage>
</organism>
<dbReference type="AlphaFoldDB" id="A0A939FFN6"/>
<keyword evidence="2" id="KW-0418">Kinase</keyword>
<feature type="non-terminal residue" evidence="2">
    <location>
        <position position="1"/>
    </location>
</feature>
<dbReference type="InterPro" id="IPR000719">
    <property type="entry name" value="Prot_kinase_dom"/>
</dbReference>
<proteinExistence type="predicted"/>
<evidence type="ECO:0000313" key="2">
    <source>
        <dbReference type="EMBL" id="MBO0517514.1"/>
    </source>
</evidence>
<gene>
    <name evidence="2" type="ORF">J0695_38040</name>
</gene>
<reference evidence="2" key="1">
    <citation type="submission" date="2021-03" db="EMBL/GenBank/DDBJ databases">
        <title>Streptomyces poriferae sp. nov., a novel marine sponge-derived Actinobacteria species with anti-MRSA activity.</title>
        <authorList>
            <person name="Sandoval-Powers M."/>
            <person name="Kralova S."/>
            <person name="Nguyen G.-S."/>
            <person name="Fawwal D."/>
            <person name="Degnes K."/>
            <person name="Klinkenberg G."/>
            <person name="Sletta H."/>
            <person name="Wentzel A."/>
            <person name="Liles M.R."/>
        </authorList>
    </citation>
    <scope>NUCLEOTIDE SEQUENCE</scope>
    <source>
        <strain evidence="2">DSM 41794</strain>
    </source>
</reference>
<feature type="domain" description="Protein kinase" evidence="1">
    <location>
        <begin position="1"/>
        <end position="72"/>
    </location>
</feature>
<dbReference type="Gene3D" id="1.10.510.10">
    <property type="entry name" value="Transferase(Phosphotransferase) domain 1"/>
    <property type="match status" value="1"/>
</dbReference>
<sequence>VGGFHTAQVVDADPDAEAPWLVTAYIPGPTLQQVVAQHGPFVPDVVLRIGAGLAEGLAAIHRCGLVHRDLKP</sequence>
<dbReference type="SUPFAM" id="SSF56112">
    <property type="entry name" value="Protein kinase-like (PK-like)"/>
    <property type="match status" value="1"/>
</dbReference>
<dbReference type="PROSITE" id="PS50011">
    <property type="entry name" value="PROTEIN_KINASE_DOM"/>
    <property type="match status" value="1"/>
</dbReference>
<evidence type="ECO:0000313" key="3">
    <source>
        <dbReference type="Proteomes" id="UP000664167"/>
    </source>
</evidence>